<dbReference type="InterPro" id="IPR035979">
    <property type="entry name" value="RBD_domain_sf"/>
</dbReference>
<evidence type="ECO:0000256" key="1">
    <source>
        <dbReference type="ARBA" id="ARBA00008596"/>
    </source>
</evidence>
<dbReference type="Gene3D" id="3.30.1740.20">
    <property type="entry name" value="Ribosomal protein S26e"/>
    <property type="match status" value="1"/>
</dbReference>
<proteinExistence type="inferred from homology"/>
<evidence type="ECO:0008006" key="7">
    <source>
        <dbReference type="Google" id="ProtNLM"/>
    </source>
</evidence>
<dbReference type="OrthoDB" id="10262653at2759"/>
<reference evidence="5" key="1">
    <citation type="journal article" date="2020" name="Microb. Genom.">
        <title>Genetic diversity of clinical and environmental Mucorales isolates obtained from an investigation of mucormycosis cases among solid organ transplant recipients.</title>
        <authorList>
            <person name="Nguyen M.H."/>
            <person name="Kaul D."/>
            <person name="Muto C."/>
            <person name="Cheng S.J."/>
            <person name="Richter R.A."/>
            <person name="Bruno V.M."/>
            <person name="Liu G."/>
            <person name="Beyhan S."/>
            <person name="Sundermann A.J."/>
            <person name="Mounaud S."/>
            <person name="Pasculle A.W."/>
            <person name="Nierman W.C."/>
            <person name="Driscoll E."/>
            <person name="Cumbie R."/>
            <person name="Clancy C.J."/>
            <person name="Dupont C.L."/>
        </authorList>
    </citation>
    <scope>NUCLEOTIDE SEQUENCE</scope>
    <source>
        <strain evidence="5">GL11</strain>
    </source>
</reference>
<evidence type="ECO:0000256" key="2">
    <source>
        <dbReference type="ARBA" id="ARBA00022980"/>
    </source>
</evidence>
<comment type="similarity">
    <text evidence="1">Belongs to the eukaryotic ribosomal protein eS26 family.</text>
</comment>
<dbReference type="EMBL" id="JAANQT010002452">
    <property type="protein sequence ID" value="KAG1302405.1"/>
    <property type="molecule type" value="Genomic_DNA"/>
</dbReference>
<gene>
    <name evidence="5" type="ORF">G6F64_010954</name>
</gene>
<name>A0A9P6X020_RHIOR</name>
<dbReference type="InterPro" id="IPR000892">
    <property type="entry name" value="Ribosomal_eS26"/>
</dbReference>
<evidence type="ECO:0000313" key="6">
    <source>
        <dbReference type="Proteomes" id="UP000716291"/>
    </source>
</evidence>
<dbReference type="GO" id="GO:0022627">
    <property type="term" value="C:cytosolic small ribosomal subunit"/>
    <property type="evidence" value="ECO:0007669"/>
    <property type="project" value="TreeGrafter"/>
</dbReference>
<keyword evidence="6" id="KW-1185">Reference proteome</keyword>
<accession>A0A9P6X020</accession>
<keyword evidence="4" id="KW-0175">Coiled coil</keyword>
<organism evidence="5 6">
    <name type="scientific">Rhizopus oryzae</name>
    <name type="common">Mucormycosis agent</name>
    <name type="synonym">Rhizopus arrhizus var. delemar</name>
    <dbReference type="NCBI Taxonomy" id="64495"/>
    <lineage>
        <taxon>Eukaryota</taxon>
        <taxon>Fungi</taxon>
        <taxon>Fungi incertae sedis</taxon>
        <taxon>Mucoromycota</taxon>
        <taxon>Mucoromycotina</taxon>
        <taxon>Mucoromycetes</taxon>
        <taxon>Mucorales</taxon>
        <taxon>Mucorineae</taxon>
        <taxon>Rhizopodaceae</taxon>
        <taxon>Rhizopus</taxon>
    </lineage>
</organism>
<protein>
    <recommendedName>
        <fullName evidence="7">40S ribosomal protein S26</fullName>
    </recommendedName>
</protein>
<dbReference type="AlphaFoldDB" id="A0A9P6X020"/>
<dbReference type="GO" id="GO:0003735">
    <property type="term" value="F:structural constituent of ribosome"/>
    <property type="evidence" value="ECO:0007669"/>
    <property type="project" value="InterPro"/>
</dbReference>
<dbReference type="PANTHER" id="PTHR12538:SF0">
    <property type="entry name" value="40S RIBOSOMAL PROTEIN S26"/>
    <property type="match status" value="1"/>
</dbReference>
<dbReference type="InterPro" id="IPR038551">
    <property type="entry name" value="Ribosomal_eS26_sf"/>
</dbReference>
<sequence>MNSLGFIVPTITRQQLTRSLYTSATQSNGESLKNFAEALAEKFINQVKKQRQKKKDLTRLIQIELLPFTATAEDIRKLAREAFPKGDKSIVDKNFAPNGKCVLLMTSGEDARRLVLYGNRRALGGNMIRMSFARKSTRDPDGYLNNLRQNELRSATGTSTTATTAGQSVIITGFYSSSTEKLLDYLSTKHFYPVDNILFLKSKHGSAKHKHLIKFNTESEAWRCVRAFHNRQHTFDKKTYTVQTCKRRNNGRNKHGRGHTKFVRCINCYRCVPKDKAIKRFTIRNMVETAAVRDLQEASIYEEYAIPKLYVKLHYCISCAIHARVVRVRSAVDRRNRLPPPRFRFQKAANKA</sequence>
<dbReference type="GO" id="GO:0006412">
    <property type="term" value="P:translation"/>
    <property type="evidence" value="ECO:0007669"/>
    <property type="project" value="InterPro"/>
</dbReference>
<keyword evidence="3" id="KW-0687">Ribonucleoprotein</keyword>
<evidence type="ECO:0000313" key="5">
    <source>
        <dbReference type="EMBL" id="KAG1302405.1"/>
    </source>
</evidence>
<dbReference type="InterPro" id="IPR047864">
    <property type="entry name" value="Ribosomal_eS26_CS"/>
</dbReference>
<dbReference type="PROSITE" id="PS00733">
    <property type="entry name" value="RIBOSOMAL_S26E"/>
    <property type="match status" value="1"/>
</dbReference>
<dbReference type="FunFam" id="3.30.1740.20:FF:000001">
    <property type="entry name" value="40S ribosomal protein S26"/>
    <property type="match status" value="1"/>
</dbReference>
<dbReference type="Pfam" id="PF01283">
    <property type="entry name" value="Ribosomal_S26e"/>
    <property type="match status" value="1"/>
</dbReference>
<evidence type="ECO:0000256" key="4">
    <source>
        <dbReference type="SAM" id="Coils"/>
    </source>
</evidence>
<dbReference type="SUPFAM" id="SSF54928">
    <property type="entry name" value="RNA-binding domain, RBD"/>
    <property type="match status" value="1"/>
</dbReference>
<keyword evidence="2" id="KW-0689">Ribosomal protein</keyword>
<feature type="coiled-coil region" evidence="4">
    <location>
        <begin position="33"/>
        <end position="60"/>
    </location>
</feature>
<dbReference type="PANTHER" id="PTHR12538">
    <property type="entry name" value="40S RIBOSOMAL PROTEIN S26"/>
    <property type="match status" value="1"/>
</dbReference>
<comment type="caution">
    <text evidence="5">The sequence shown here is derived from an EMBL/GenBank/DDBJ whole genome shotgun (WGS) entry which is preliminary data.</text>
</comment>
<dbReference type="Proteomes" id="UP000716291">
    <property type="component" value="Unassembled WGS sequence"/>
</dbReference>
<evidence type="ECO:0000256" key="3">
    <source>
        <dbReference type="ARBA" id="ARBA00023274"/>
    </source>
</evidence>
<dbReference type="GO" id="GO:0003729">
    <property type="term" value="F:mRNA binding"/>
    <property type="evidence" value="ECO:0007669"/>
    <property type="project" value="TreeGrafter"/>
</dbReference>